<dbReference type="InterPro" id="IPR000873">
    <property type="entry name" value="AMP-dep_synth/lig_dom"/>
</dbReference>
<dbReference type="EMBL" id="JAJTWT010000007">
    <property type="protein sequence ID" value="MCE4539080.1"/>
    <property type="molecule type" value="Genomic_DNA"/>
</dbReference>
<reference evidence="7 8" key="1">
    <citation type="submission" date="2021-12" db="EMBL/GenBank/DDBJ databases">
        <title>Genome seq of p7.</title>
        <authorList>
            <person name="Seo T."/>
        </authorList>
    </citation>
    <scope>NUCLEOTIDE SEQUENCE [LARGE SCALE GENOMIC DNA]</scope>
    <source>
        <strain evidence="7 8">P7</strain>
    </source>
</reference>
<dbReference type="PROSITE" id="PS00455">
    <property type="entry name" value="AMP_BINDING"/>
    <property type="match status" value="1"/>
</dbReference>
<proteinExistence type="inferred from homology"/>
<accession>A0ABS8XII7</accession>
<sequence length="548" mass="59040">MTRISPYQIGLDKNAANHVPLSPLSFLGRAAAVFPDRVALVHGELRQTWRETEARCRRLASALAAHGVGPGVTVAAMLPNTPAMFEAHYGVPMAGGVLNTLNTRLDAEAIAFMLEHGEARVLLVDPEFAAVVGRALQAVEPRHRPLVIDVLDPAAPEAPRLGNLTYEELLAQGDPAGAWQLPADEWDAIALNYTSGTTGNPKGVVTHHRGAYLNAANNVIAWQLPDHPVYLWTLPMFHCNGWCFPWTMALVGGTSVCLRRVDPALVWQLIHEQGVTHLCGAPIVYGMLINAPAEVRGTLGRVVRGLIAGAPPPAAVIEGCEAAGIDITHVYGLTEVYGPAAVCVKQEDWEALPPAERARLNGRQGVSYPLQEAVTVLDPETLQPVPADGETLGEICFRGNVVMKGYLKNSLATEEAFAGGWFHTGDLAVLQPDGYVKIKDRSKDVIISGGENISSVEVEDVLHRHPAVMIASVVALPDAKWGEVPCAYVELKPGATTTEAEIIEFCRGQLARFKCPKRVVFAELPKTSTGKIQKFVLRERARSASAIE</sequence>
<dbReference type="Pfam" id="PF00501">
    <property type="entry name" value="AMP-binding"/>
    <property type="match status" value="1"/>
</dbReference>
<dbReference type="RefSeq" id="WP_233393598.1">
    <property type="nucleotide sequence ID" value="NZ_JAJTWT010000007.1"/>
</dbReference>
<protein>
    <submittedName>
        <fullName evidence="7">Acyl-CoA synthetase</fullName>
    </submittedName>
</protein>
<dbReference type="InterPro" id="IPR045851">
    <property type="entry name" value="AMP-bd_C_sf"/>
</dbReference>
<dbReference type="Gene3D" id="3.30.300.30">
    <property type="match status" value="1"/>
</dbReference>
<evidence type="ECO:0000256" key="4">
    <source>
        <dbReference type="ARBA" id="ARBA00023098"/>
    </source>
</evidence>
<evidence type="ECO:0000259" key="6">
    <source>
        <dbReference type="Pfam" id="PF13193"/>
    </source>
</evidence>
<dbReference type="InterPro" id="IPR020845">
    <property type="entry name" value="AMP-binding_CS"/>
</dbReference>
<evidence type="ECO:0000313" key="7">
    <source>
        <dbReference type="EMBL" id="MCE4539080.1"/>
    </source>
</evidence>
<dbReference type="NCBIfam" id="NF006020">
    <property type="entry name" value="PRK08162.1"/>
    <property type="match status" value="1"/>
</dbReference>
<evidence type="ECO:0000256" key="2">
    <source>
        <dbReference type="ARBA" id="ARBA00022598"/>
    </source>
</evidence>
<keyword evidence="4" id="KW-0443">Lipid metabolism</keyword>
<dbReference type="PANTHER" id="PTHR43859">
    <property type="entry name" value="ACYL-ACTIVATING ENZYME"/>
    <property type="match status" value="1"/>
</dbReference>
<comment type="similarity">
    <text evidence="1">Belongs to the ATP-dependent AMP-binding enzyme family.</text>
</comment>
<keyword evidence="8" id="KW-1185">Reference proteome</keyword>
<keyword evidence="2" id="KW-0436">Ligase</keyword>
<dbReference type="InterPro" id="IPR025110">
    <property type="entry name" value="AMP-bd_C"/>
</dbReference>
<organism evidence="7 8">
    <name type="scientific">Pelomonas caseinilytica</name>
    <dbReference type="NCBI Taxonomy" id="2906763"/>
    <lineage>
        <taxon>Bacteria</taxon>
        <taxon>Pseudomonadati</taxon>
        <taxon>Pseudomonadota</taxon>
        <taxon>Betaproteobacteria</taxon>
        <taxon>Burkholderiales</taxon>
        <taxon>Sphaerotilaceae</taxon>
        <taxon>Roseateles</taxon>
    </lineage>
</organism>
<name>A0ABS8XII7_9BURK</name>
<dbReference type="SUPFAM" id="SSF56801">
    <property type="entry name" value="Acetyl-CoA synthetase-like"/>
    <property type="match status" value="1"/>
</dbReference>
<evidence type="ECO:0000256" key="3">
    <source>
        <dbReference type="ARBA" id="ARBA00022832"/>
    </source>
</evidence>
<keyword evidence="3" id="KW-0276">Fatty acid metabolism</keyword>
<feature type="domain" description="AMP-binding enzyme C-terminal" evidence="6">
    <location>
        <begin position="457"/>
        <end position="531"/>
    </location>
</feature>
<dbReference type="Gene3D" id="3.40.50.12780">
    <property type="entry name" value="N-terminal domain of ligase-like"/>
    <property type="match status" value="1"/>
</dbReference>
<dbReference type="PANTHER" id="PTHR43859:SF4">
    <property type="entry name" value="BUTANOATE--COA LIGASE AAE1-RELATED"/>
    <property type="match status" value="1"/>
</dbReference>
<evidence type="ECO:0000259" key="5">
    <source>
        <dbReference type="Pfam" id="PF00501"/>
    </source>
</evidence>
<comment type="caution">
    <text evidence="7">The sequence shown here is derived from an EMBL/GenBank/DDBJ whole genome shotgun (WGS) entry which is preliminary data.</text>
</comment>
<dbReference type="Pfam" id="PF13193">
    <property type="entry name" value="AMP-binding_C"/>
    <property type="match status" value="1"/>
</dbReference>
<dbReference type="InterPro" id="IPR042099">
    <property type="entry name" value="ANL_N_sf"/>
</dbReference>
<dbReference type="Proteomes" id="UP001201463">
    <property type="component" value="Unassembled WGS sequence"/>
</dbReference>
<evidence type="ECO:0000256" key="1">
    <source>
        <dbReference type="ARBA" id="ARBA00006432"/>
    </source>
</evidence>
<feature type="domain" description="AMP-dependent synthetase/ligase" evidence="5">
    <location>
        <begin position="29"/>
        <end position="407"/>
    </location>
</feature>
<gene>
    <name evidence="7" type="ORF">LXT12_17655</name>
</gene>
<dbReference type="CDD" id="cd12118">
    <property type="entry name" value="ttLC_FACS_AEE21_like"/>
    <property type="match status" value="1"/>
</dbReference>
<evidence type="ECO:0000313" key="8">
    <source>
        <dbReference type="Proteomes" id="UP001201463"/>
    </source>
</evidence>